<protein>
    <submittedName>
        <fullName evidence="1">Uncharacterized protein</fullName>
    </submittedName>
</protein>
<organism evidence="1 2">
    <name type="scientific">Microscilla marina ATCC 23134</name>
    <dbReference type="NCBI Taxonomy" id="313606"/>
    <lineage>
        <taxon>Bacteria</taxon>
        <taxon>Pseudomonadati</taxon>
        <taxon>Bacteroidota</taxon>
        <taxon>Cytophagia</taxon>
        <taxon>Cytophagales</taxon>
        <taxon>Microscillaceae</taxon>
        <taxon>Microscilla</taxon>
    </lineage>
</organism>
<evidence type="ECO:0000313" key="2">
    <source>
        <dbReference type="Proteomes" id="UP000004095"/>
    </source>
</evidence>
<sequence>MYTLAKARKNHQPINIKYHLGNEKLFLPIPKEGAIIKK</sequence>
<comment type="caution">
    <text evidence="1">The sequence shown here is derived from an EMBL/GenBank/DDBJ whole genome shotgun (WGS) entry which is preliminary data.</text>
</comment>
<dbReference type="Proteomes" id="UP000004095">
    <property type="component" value="Unassembled WGS sequence"/>
</dbReference>
<reference evidence="1 2" key="1">
    <citation type="submission" date="2007-01" db="EMBL/GenBank/DDBJ databases">
        <authorList>
            <person name="Haygood M."/>
            <person name="Podell S."/>
            <person name="Anderson C."/>
            <person name="Hopkinson B."/>
            <person name="Roe K."/>
            <person name="Barbeau K."/>
            <person name="Gaasterland T."/>
            <person name="Ferriera S."/>
            <person name="Johnson J."/>
            <person name="Kravitz S."/>
            <person name="Beeson K."/>
            <person name="Sutton G."/>
            <person name="Rogers Y.-H."/>
            <person name="Friedman R."/>
            <person name="Frazier M."/>
            <person name="Venter J.C."/>
        </authorList>
    </citation>
    <scope>NUCLEOTIDE SEQUENCE [LARGE SCALE GENOMIC DNA]</scope>
    <source>
        <strain evidence="1 2">ATCC 23134</strain>
    </source>
</reference>
<accession>A1ZND1</accession>
<dbReference type="AlphaFoldDB" id="A1ZND1"/>
<name>A1ZND1_MICM2</name>
<gene>
    <name evidence="1" type="ORF">M23134_02152</name>
</gene>
<dbReference type="EMBL" id="AAWS01000018">
    <property type="protein sequence ID" value="EAY28042.1"/>
    <property type="molecule type" value="Genomic_DNA"/>
</dbReference>
<evidence type="ECO:0000313" key="1">
    <source>
        <dbReference type="EMBL" id="EAY28042.1"/>
    </source>
</evidence>
<keyword evidence="2" id="KW-1185">Reference proteome</keyword>
<proteinExistence type="predicted"/>